<comment type="caution">
    <text evidence="2">The sequence shown here is derived from an EMBL/GenBank/DDBJ whole genome shotgun (WGS) entry which is preliminary data.</text>
</comment>
<evidence type="ECO:0000313" key="3">
    <source>
        <dbReference type="Proteomes" id="UP001180020"/>
    </source>
</evidence>
<proteinExistence type="predicted"/>
<protein>
    <submittedName>
        <fullName evidence="2">Uncharacterized protein</fullName>
    </submittedName>
</protein>
<dbReference type="AlphaFoldDB" id="A0AAV9EDY5"/>
<evidence type="ECO:0000313" key="2">
    <source>
        <dbReference type="EMBL" id="KAK1310538.1"/>
    </source>
</evidence>
<keyword evidence="3" id="KW-1185">Reference proteome</keyword>
<dbReference type="EMBL" id="JAUJYO010000008">
    <property type="protein sequence ID" value="KAK1310538.1"/>
    <property type="molecule type" value="Genomic_DNA"/>
</dbReference>
<sequence length="65" mass="7826">MWRNAIVQIAAEYVRRLERSKSELQRRNNELMTMLREQNERVEMAERGSTETNWRLQSTSKPRCG</sequence>
<accession>A0AAV9EDY5</accession>
<dbReference type="Proteomes" id="UP001180020">
    <property type="component" value="Unassembled WGS sequence"/>
</dbReference>
<evidence type="ECO:0000256" key="1">
    <source>
        <dbReference type="SAM" id="MobiDB-lite"/>
    </source>
</evidence>
<organism evidence="2 3">
    <name type="scientific">Acorus calamus</name>
    <name type="common">Sweet flag</name>
    <dbReference type="NCBI Taxonomy" id="4465"/>
    <lineage>
        <taxon>Eukaryota</taxon>
        <taxon>Viridiplantae</taxon>
        <taxon>Streptophyta</taxon>
        <taxon>Embryophyta</taxon>
        <taxon>Tracheophyta</taxon>
        <taxon>Spermatophyta</taxon>
        <taxon>Magnoliopsida</taxon>
        <taxon>Liliopsida</taxon>
        <taxon>Acoraceae</taxon>
        <taxon>Acorus</taxon>
    </lineage>
</organism>
<feature type="region of interest" description="Disordered" evidence="1">
    <location>
        <begin position="40"/>
        <end position="65"/>
    </location>
</feature>
<gene>
    <name evidence="2" type="ORF">QJS10_CPA08g00197</name>
</gene>
<reference evidence="2" key="1">
    <citation type="journal article" date="2023" name="Nat. Commun.">
        <title>Diploid and tetraploid genomes of Acorus and the evolution of monocots.</title>
        <authorList>
            <person name="Ma L."/>
            <person name="Liu K.W."/>
            <person name="Li Z."/>
            <person name="Hsiao Y.Y."/>
            <person name="Qi Y."/>
            <person name="Fu T."/>
            <person name="Tang G.D."/>
            <person name="Zhang D."/>
            <person name="Sun W.H."/>
            <person name="Liu D.K."/>
            <person name="Li Y."/>
            <person name="Chen G.Z."/>
            <person name="Liu X.D."/>
            <person name="Liao X.Y."/>
            <person name="Jiang Y.T."/>
            <person name="Yu X."/>
            <person name="Hao Y."/>
            <person name="Huang J."/>
            <person name="Zhao X.W."/>
            <person name="Ke S."/>
            <person name="Chen Y.Y."/>
            <person name="Wu W.L."/>
            <person name="Hsu J.L."/>
            <person name="Lin Y.F."/>
            <person name="Huang M.D."/>
            <person name="Li C.Y."/>
            <person name="Huang L."/>
            <person name="Wang Z.W."/>
            <person name="Zhao X."/>
            <person name="Zhong W.Y."/>
            <person name="Peng D.H."/>
            <person name="Ahmad S."/>
            <person name="Lan S."/>
            <person name="Zhang J.S."/>
            <person name="Tsai W.C."/>
            <person name="Van de Peer Y."/>
            <person name="Liu Z.J."/>
        </authorList>
    </citation>
    <scope>NUCLEOTIDE SEQUENCE</scope>
    <source>
        <strain evidence="2">CP</strain>
    </source>
</reference>
<name>A0AAV9EDY5_ACOCL</name>
<reference evidence="2" key="2">
    <citation type="submission" date="2023-06" db="EMBL/GenBank/DDBJ databases">
        <authorList>
            <person name="Ma L."/>
            <person name="Liu K.-W."/>
            <person name="Li Z."/>
            <person name="Hsiao Y.-Y."/>
            <person name="Qi Y."/>
            <person name="Fu T."/>
            <person name="Tang G."/>
            <person name="Zhang D."/>
            <person name="Sun W.-H."/>
            <person name="Liu D.-K."/>
            <person name="Li Y."/>
            <person name="Chen G.-Z."/>
            <person name="Liu X.-D."/>
            <person name="Liao X.-Y."/>
            <person name="Jiang Y.-T."/>
            <person name="Yu X."/>
            <person name="Hao Y."/>
            <person name="Huang J."/>
            <person name="Zhao X.-W."/>
            <person name="Ke S."/>
            <person name="Chen Y.-Y."/>
            <person name="Wu W.-L."/>
            <person name="Hsu J.-L."/>
            <person name="Lin Y.-F."/>
            <person name="Huang M.-D."/>
            <person name="Li C.-Y."/>
            <person name="Huang L."/>
            <person name="Wang Z.-W."/>
            <person name="Zhao X."/>
            <person name="Zhong W.-Y."/>
            <person name="Peng D.-H."/>
            <person name="Ahmad S."/>
            <person name="Lan S."/>
            <person name="Zhang J.-S."/>
            <person name="Tsai W.-C."/>
            <person name="Van De Peer Y."/>
            <person name="Liu Z.-J."/>
        </authorList>
    </citation>
    <scope>NUCLEOTIDE SEQUENCE</scope>
    <source>
        <strain evidence="2">CP</strain>
        <tissue evidence="2">Leaves</tissue>
    </source>
</reference>
<feature type="compositionally biased region" description="Basic and acidic residues" evidence="1">
    <location>
        <begin position="40"/>
        <end position="49"/>
    </location>
</feature>
<feature type="compositionally biased region" description="Polar residues" evidence="1">
    <location>
        <begin position="50"/>
        <end position="65"/>
    </location>
</feature>